<comment type="similarity">
    <text evidence="9">Belongs to the globin family.</text>
</comment>
<dbReference type="Proteomes" id="UP000678393">
    <property type="component" value="Unassembled WGS sequence"/>
</dbReference>
<dbReference type="GO" id="GO:0046872">
    <property type="term" value="F:metal ion binding"/>
    <property type="evidence" value="ECO:0007669"/>
    <property type="project" value="UniProtKB-KW"/>
</dbReference>
<dbReference type="AlphaFoldDB" id="A0A8S3YP44"/>
<evidence type="ECO:0000256" key="5">
    <source>
        <dbReference type="ARBA" id="ARBA00022723"/>
    </source>
</evidence>
<name>A0A8S3YP44_9EUPU</name>
<proteinExistence type="inferred from homology"/>
<organism evidence="12 13">
    <name type="scientific">Candidula unifasciata</name>
    <dbReference type="NCBI Taxonomy" id="100452"/>
    <lineage>
        <taxon>Eukaryota</taxon>
        <taxon>Metazoa</taxon>
        <taxon>Spiralia</taxon>
        <taxon>Lophotrochozoa</taxon>
        <taxon>Mollusca</taxon>
        <taxon>Gastropoda</taxon>
        <taxon>Heterobranchia</taxon>
        <taxon>Euthyneura</taxon>
        <taxon>Panpulmonata</taxon>
        <taxon>Eupulmonata</taxon>
        <taxon>Stylommatophora</taxon>
        <taxon>Helicina</taxon>
        <taxon>Helicoidea</taxon>
        <taxon>Geomitridae</taxon>
        <taxon>Candidula</taxon>
    </lineage>
</organism>
<evidence type="ECO:0000313" key="13">
    <source>
        <dbReference type="Proteomes" id="UP000678393"/>
    </source>
</evidence>
<evidence type="ECO:0000256" key="10">
    <source>
        <dbReference type="SAM" id="MobiDB-lite"/>
    </source>
</evidence>
<dbReference type="GO" id="GO:0005344">
    <property type="term" value="F:oxygen carrier activity"/>
    <property type="evidence" value="ECO:0007669"/>
    <property type="project" value="UniProtKB-KW"/>
</dbReference>
<keyword evidence="4 9" id="KW-0561">Oxygen transport</keyword>
<keyword evidence="6" id="KW-0408">Iron</keyword>
<evidence type="ECO:0000256" key="3">
    <source>
        <dbReference type="ARBA" id="ARBA00022617"/>
    </source>
</evidence>
<keyword evidence="7" id="KW-0514">Muscle protein</keyword>
<dbReference type="GO" id="GO:0005576">
    <property type="term" value="C:extracellular region"/>
    <property type="evidence" value="ECO:0007669"/>
    <property type="project" value="InterPro"/>
</dbReference>
<feature type="domain" description="Globin" evidence="11">
    <location>
        <begin position="24"/>
        <end position="173"/>
    </location>
</feature>
<accession>A0A8S3YP44</accession>
<evidence type="ECO:0000259" key="11">
    <source>
        <dbReference type="PROSITE" id="PS01033"/>
    </source>
</evidence>
<keyword evidence="13" id="KW-1185">Reference proteome</keyword>
<dbReference type="PRINTS" id="PR00611">
    <property type="entry name" value="ERYTHCRUORIN"/>
</dbReference>
<dbReference type="InterPro" id="IPR009050">
    <property type="entry name" value="Globin-like_sf"/>
</dbReference>
<sequence>MGCGGSKKPAQPKVYDPTPDPITGLTEKDREMIVDSWKIIGSRSAIKQNALEFFLMLFAAYPYVQNYFGIFKNKQLSELRTSPKMRVHAASVFYYINSYVENIEDTETFMGLAEKMAVAHIARGITVEEFEKVRIVYVKFLPTVLGNKCTPSLEAAWDKLLKTQNAVFIMLAEEGSSDGDGSGGAESGSG</sequence>
<gene>
    <name evidence="12" type="ORF">CUNI_LOCUS2773</name>
</gene>
<dbReference type="OrthoDB" id="436496at2759"/>
<dbReference type="SMR" id="A0A8S3YP44"/>
<dbReference type="GO" id="GO:0020037">
    <property type="term" value="F:heme binding"/>
    <property type="evidence" value="ECO:0007669"/>
    <property type="project" value="InterPro"/>
</dbReference>
<keyword evidence="3 9" id="KW-0349">Heme</keyword>
<evidence type="ECO:0000256" key="4">
    <source>
        <dbReference type="ARBA" id="ARBA00022621"/>
    </source>
</evidence>
<dbReference type="EMBL" id="CAJHNH020000369">
    <property type="protein sequence ID" value="CAG5117215.1"/>
    <property type="molecule type" value="Genomic_DNA"/>
</dbReference>
<comment type="caution">
    <text evidence="12">The sequence shown here is derived from an EMBL/GenBank/DDBJ whole genome shotgun (WGS) entry which is preliminary data.</text>
</comment>
<evidence type="ECO:0000256" key="1">
    <source>
        <dbReference type="ARBA" id="ARBA00013895"/>
    </source>
</evidence>
<keyword evidence="2 9" id="KW-0813">Transport</keyword>
<dbReference type="InterPro" id="IPR012292">
    <property type="entry name" value="Globin/Proto"/>
</dbReference>
<evidence type="ECO:0000256" key="8">
    <source>
        <dbReference type="ARBA" id="ARBA00030087"/>
    </source>
</evidence>
<evidence type="ECO:0000256" key="7">
    <source>
        <dbReference type="ARBA" id="ARBA00023179"/>
    </source>
</evidence>
<dbReference type="PANTHER" id="PTHR47217">
    <property type="entry name" value="GLOBIN-LIKE PROTEIN"/>
    <property type="match status" value="1"/>
</dbReference>
<evidence type="ECO:0000256" key="9">
    <source>
        <dbReference type="RuleBase" id="RU000356"/>
    </source>
</evidence>
<evidence type="ECO:0000256" key="2">
    <source>
        <dbReference type="ARBA" id="ARBA00022448"/>
    </source>
</evidence>
<protein>
    <recommendedName>
        <fullName evidence="1">Globin</fullName>
    </recommendedName>
    <alternativeName>
        <fullName evidence="8">Myoglobin</fullName>
    </alternativeName>
</protein>
<dbReference type="GO" id="GO:0005833">
    <property type="term" value="C:hemoglobin complex"/>
    <property type="evidence" value="ECO:0007669"/>
    <property type="project" value="InterPro"/>
</dbReference>
<keyword evidence="5" id="KW-0479">Metal-binding</keyword>
<dbReference type="InterPro" id="IPR044399">
    <property type="entry name" value="Mb-like_M"/>
</dbReference>
<dbReference type="InterPro" id="IPR000971">
    <property type="entry name" value="Globin"/>
</dbReference>
<evidence type="ECO:0000256" key="6">
    <source>
        <dbReference type="ARBA" id="ARBA00023004"/>
    </source>
</evidence>
<dbReference type="SUPFAM" id="SSF46458">
    <property type="entry name" value="Globin-like"/>
    <property type="match status" value="1"/>
</dbReference>
<reference evidence="12" key="1">
    <citation type="submission" date="2021-04" db="EMBL/GenBank/DDBJ databases">
        <authorList>
            <consortium name="Molecular Ecology Group"/>
        </authorList>
    </citation>
    <scope>NUCLEOTIDE SEQUENCE</scope>
</reference>
<dbReference type="InterPro" id="IPR002336">
    <property type="entry name" value="Erythrocruorin"/>
</dbReference>
<dbReference type="Gene3D" id="1.10.490.10">
    <property type="entry name" value="Globins"/>
    <property type="match status" value="1"/>
</dbReference>
<dbReference type="CDD" id="cd01040">
    <property type="entry name" value="Mb-like"/>
    <property type="match status" value="1"/>
</dbReference>
<dbReference type="PROSITE" id="PS01033">
    <property type="entry name" value="GLOBIN"/>
    <property type="match status" value="1"/>
</dbReference>
<feature type="region of interest" description="Disordered" evidence="10">
    <location>
        <begin position="1"/>
        <end position="23"/>
    </location>
</feature>
<dbReference type="Pfam" id="PF00042">
    <property type="entry name" value="Globin"/>
    <property type="match status" value="1"/>
</dbReference>
<evidence type="ECO:0000313" key="12">
    <source>
        <dbReference type="EMBL" id="CAG5117215.1"/>
    </source>
</evidence>
<dbReference type="PANTHER" id="PTHR47217:SF1">
    <property type="entry name" value="GLOBIN-LIKE PROTEIN"/>
    <property type="match status" value="1"/>
</dbReference>
<dbReference type="GO" id="GO:0019825">
    <property type="term" value="F:oxygen binding"/>
    <property type="evidence" value="ECO:0007669"/>
    <property type="project" value="InterPro"/>
</dbReference>